<dbReference type="Gene3D" id="3.90.190.10">
    <property type="entry name" value="Protein tyrosine phosphatase superfamily"/>
    <property type="match status" value="1"/>
</dbReference>
<evidence type="ECO:0000313" key="3">
    <source>
        <dbReference type="Proteomes" id="UP000055060"/>
    </source>
</evidence>
<keyword evidence="3" id="KW-1185">Reference proteome</keyword>
<evidence type="ECO:0000313" key="2">
    <source>
        <dbReference type="EMBL" id="GAP12363.1"/>
    </source>
</evidence>
<gene>
    <name evidence="2" type="ORF">LARV_00097</name>
</gene>
<dbReference type="InterPro" id="IPR029021">
    <property type="entry name" value="Prot-tyrosine_phosphatase-like"/>
</dbReference>
<dbReference type="SUPFAM" id="SSF52799">
    <property type="entry name" value="(Phosphotyrosine protein) phosphatases II"/>
    <property type="match status" value="1"/>
</dbReference>
<dbReference type="EMBL" id="DF967972">
    <property type="protein sequence ID" value="GAP12363.1"/>
    <property type="molecule type" value="Genomic_DNA"/>
</dbReference>
<organism evidence="2">
    <name type="scientific">Longilinea arvoryzae</name>
    <dbReference type="NCBI Taxonomy" id="360412"/>
    <lineage>
        <taxon>Bacteria</taxon>
        <taxon>Bacillati</taxon>
        <taxon>Chloroflexota</taxon>
        <taxon>Anaerolineae</taxon>
        <taxon>Anaerolineales</taxon>
        <taxon>Anaerolineaceae</taxon>
        <taxon>Longilinea</taxon>
    </lineage>
</organism>
<protein>
    <submittedName>
        <fullName evidence="2">Uncharacterized protein conserved in bacteria</fullName>
    </submittedName>
</protein>
<evidence type="ECO:0000259" key="1">
    <source>
        <dbReference type="Pfam" id="PF22741"/>
    </source>
</evidence>
<dbReference type="RefSeq" id="WP_083522215.1">
    <property type="nucleotide sequence ID" value="NZ_DF967972.1"/>
</dbReference>
<sequence length="147" mass="16769">MPDEPLNYMRISARLGCCGQPTLEQWDWIAAQGYQVVINLFPTSAPDGMPDAFGLASVRGLEYIHIPVVWETPTQANLQQFFAAMEAHRAQSVLVHCRRNYRASAFVYLWRVLRCGEPEEDARWDMLSVWEPDETWQALIDRALAAG</sequence>
<accession>A0A0S7BEZ8</accession>
<dbReference type="Proteomes" id="UP000055060">
    <property type="component" value="Unassembled WGS sequence"/>
</dbReference>
<dbReference type="OrthoDB" id="7391097at2"/>
<dbReference type="InterPro" id="IPR055214">
    <property type="entry name" value="PTP-NADK"/>
</dbReference>
<dbReference type="AlphaFoldDB" id="A0A0S7BEZ8"/>
<dbReference type="Pfam" id="PF22741">
    <property type="entry name" value="PTP-NADK"/>
    <property type="match status" value="1"/>
</dbReference>
<reference evidence="2" key="1">
    <citation type="submission" date="2015-07" db="EMBL/GenBank/DDBJ databases">
        <title>Draft Genome Sequences of Anaerolinea thermolimosa IMO-1, Bellilinea caldifistulae GOMI-1, Leptolinea tardivitalis YMTK-2, Levilinea saccharolytica KIBI-1,Longilinea arvoryzae KOME-1, Previously Described as Members of the Anaerolineaceae (Chloroflexi).</title>
        <authorList>
            <person name="Sekiguchi Y."/>
            <person name="Ohashi A."/>
            <person name="Matsuura N."/>
            <person name="Tourlousse M.D."/>
        </authorList>
    </citation>
    <scope>NUCLEOTIDE SEQUENCE [LARGE SCALE GENOMIC DNA]</scope>
    <source>
        <strain evidence="2">KOME-1</strain>
    </source>
</reference>
<name>A0A0S7BEZ8_9CHLR</name>
<dbReference type="CDD" id="cd14503">
    <property type="entry name" value="PTP-bact"/>
    <property type="match status" value="1"/>
</dbReference>
<proteinExistence type="predicted"/>
<dbReference type="STRING" id="360412.LARV_00097"/>
<feature type="domain" description="DSP-PTPase phosphatase fused to NAD+ Kinase" evidence="1">
    <location>
        <begin position="18"/>
        <end position="121"/>
    </location>
</feature>